<keyword evidence="4 12" id="KW-1133">Transmembrane helix</keyword>
<evidence type="ECO:0000256" key="4">
    <source>
        <dbReference type="ARBA" id="ARBA00022989"/>
    </source>
</evidence>
<comment type="caution">
    <text evidence="15">The sequence shown here is derived from an EMBL/GenBank/DDBJ whole genome shotgun (WGS) entry which is preliminary data.</text>
</comment>
<evidence type="ECO:0000256" key="1">
    <source>
        <dbReference type="ARBA" id="ARBA00004651"/>
    </source>
</evidence>
<evidence type="ECO:0000256" key="6">
    <source>
        <dbReference type="ARBA" id="ARBA00023136"/>
    </source>
</evidence>
<keyword evidence="3 10" id="KW-0812">Transmembrane</keyword>
<name>A0A818ZKG8_9BILA</name>
<evidence type="ECO:0000256" key="7">
    <source>
        <dbReference type="ARBA" id="ARBA00023157"/>
    </source>
</evidence>
<dbReference type="InterPro" id="IPR017452">
    <property type="entry name" value="GPCR_Rhodpsn_7TM"/>
</dbReference>
<feature type="transmembrane region" description="Helical" evidence="12">
    <location>
        <begin position="75"/>
        <end position="97"/>
    </location>
</feature>
<reference evidence="15" key="1">
    <citation type="submission" date="2021-02" db="EMBL/GenBank/DDBJ databases">
        <authorList>
            <person name="Nowell W R."/>
        </authorList>
    </citation>
    <scope>NUCLEOTIDE SEQUENCE</scope>
</reference>
<evidence type="ECO:0000256" key="8">
    <source>
        <dbReference type="ARBA" id="ARBA00023170"/>
    </source>
</evidence>
<evidence type="ECO:0000256" key="5">
    <source>
        <dbReference type="ARBA" id="ARBA00023040"/>
    </source>
</evidence>
<dbReference type="PRINTS" id="PR00237">
    <property type="entry name" value="GPCRRHODOPSN"/>
</dbReference>
<feature type="transmembrane region" description="Helical" evidence="12">
    <location>
        <begin position="481"/>
        <end position="498"/>
    </location>
</feature>
<keyword evidence="8 10" id="KW-0675">Receptor</keyword>
<feature type="transmembrane region" description="Helical" evidence="12">
    <location>
        <begin position="439"/>
        <end position="461"/>
    </location>
</feature>
<evidence type="ECO:0000256" key="12">
    <source>
        <dbReference type="SAM" id="Phobius"/>
    </source>
</evidence>
<dbReference type="Gene3D" id="1.20.1070.10">
    <property type="entry name" value="Rhodopsin 7-helix transmembrane proteins"/>
    <property type="match status" value="2"/>
</dbReference>
<feature type="transmembrane region" description="Helical" evidence="12">
    <location>
        <begin position="6"/>
        <end position="28"/>
    </location>
</feature>
<evidence type="ECO:0000313" key="16">
    <source>
        <dbReference type="Proteomes" id="UP000663868"/>
    </source>
</evidence>
<dbReference type="PROSITE" id="PS00237">
    <property type="entry name" value="G_PROTEIN_RECEP_F1_1"/>
    <property type="match status" value="1"/>
</dbReference>
<dbReference type="InterPro" id="IPR000276">
    <property type="entry name" value="GPCR_Rhodpsn"/>
</dbReference>
<dbReference type="PANTHER" id="PTHR24248:SF199">
    <property type="entry name" value="IP13425P-RELATED"/>
    <property type="match status" value="1"/>
</dbReference>
<evidence type="ECO:0000256" key="3">
    <source>
        <dbReference type="ARBA" id="ARBA00022692"/>
    </source>
</evidence>
<dbReference type="Proteomes" id="UP000663860">
    <property type="component" value="Unassembled WGS sequence"/>
</dbReference>
<dbReference type="EMBL" id="CAJOBB010000885">
    <property type="protein sequence ID" value="CAF3770653.1"/>
    <property type="molecule type" value="Genomic_DNA"/>
</dbReference>
<evidence type="ECO:0000259" key="13">
    <source>
        <dbReference type="PROSITE" id="PS50262"/>
    </source>
</evidence>
<feature type="region of interest" description="Disordered" evidence="11">
    <location>
        <begin position="292"/>
        <end position="333"/>
    </location>
</feature>
<evidence type="ECO:0000256" key="10">
    <source>
        <dbReference type="RuleBase" id="RU000688"/>
    </source>
</evidence>
<dbReference type="Pfam" id="PF00001">
    <property type="entry name" value="7tm_1"/>
    <property type="match status" value="1"/>
</dbReference>
<keyword evidence="9 10" id="KW-0807">Transducer</keyword>
<evidence type="ECO:0000313" key="15">
    <source>
        <dbReference type="EMBL" id="CAF3770653.1"/>
    </source>
</evidence>
<feature type="transmembrane region" description="Helical" evidence="12">
    <location>
        <begin position="118"/>
        <end position="143"/>
    </location>
</feature>
<keyword evidence="6 12" id="KW-0472">Membrane</keyword>
<organism evidence="15 16">
    <name type="scientific">Adineta steineri</name>
    <dbReference type="NCBI Taxonomy" id="433720"/>
    <lineage>
        <taxon>Eukaryota</taxon>
        <taxon>Metazoa</taxon>
        <taxon>Spiralia</taxon>
        <taxon>Gnathifera</taxon>
        <taxon>Rotifera</taxon>
        <taxon>Eurotatoria</taxon>
        <taxon>Bdelloidea</taxon>
        <taxon>Adinetida</taxon>
        <taxon>Adinetidae</taxon>
        <taxon>Adineta</taxon>
    </lineage>
</organism>
<feature type="compositionally biased region" description="Polar residues" evidence="11">
    <location>
        <begin position="218"/>
        <end position="228"/>
    </location>
</feature>
<keyword evidence="2" id="KW-1003">Cell membrane</keyword>
<comment type="similarity">
    <text evidence="10">Belongs to the G-protein coupled receptor 1 family.</text>
</comment>
<dbReference type="SUPFAM" id="SSF81321">
    <property type="entry name" value="Family A G protein-coupled receptor-like"/>
    <property type="match status" value="1"/>
</dbReference>
<feature type="compositionally biased region" description="Low complexity" evidence="11">
    <location>
        <begin position="306"/>
        <end position="332"/>
    </location>
</feature>
<accession>A0A818ZKG8</accession>
<dbReference type="PANTHER" id="PTHR24248">
    <property type="entry name" value="ADRENERGIC RECEPTOR-RELATED G-PROTEIN COUPLED RECEPTOR"/>
    <property type="match status" value="1"/>
</dbReference>
<feature type="domain" description="G-protein coupled receptors family 1 profile" evidence="13">
    <location>
        <begin position="18"/>
        <end position="495"/>
    </location>
</feature>
<dbReference type="GO" id="GO:0043410">
    <property type="term" value="P:positive regulation of MAPK cascade"/>
    <property type="evidence" value="ECO:0007669"/>
    <property type="project" value="TreeGrafter"/>
</dbReference>
<dbReference type="AlphaFoldDB" id="A0A818ZKG8"/>
<evidence type="ECO:0000256" key="9">
    <source>
        <dbReference type="ARBA" id="ARBA00023224"/>
    </source>
</evidence>
<feature type="compositionally biased region" description="Gly residues" evidence="11">
    <location>
        <begin position="229"/>
        <end position="242"/>
    </location>
</feature>
<proteinExistence type="inferred from homology"/>
<sequence>MIARLIGFTALTIVTILGNIIIIIAICVEPRLKSVSNYLIINLAVADFFVGTTVIPFISLWEVYGEWQFGVRLCNIWLCCTLLFCTVSFLTMSAIALDRYLYLIESKMDRKRRTVRRAFSLIILTWLIPAMVWLPGVFVHSYLTGYSPLVLPEKGCYLQARAVYVLVATILLFFLPMIGMIVLYIKIFRVLHGQMSKLLVWLTEVKLNNGRRTSQTTVFDPLTGTCNDTGGGGGGGGGGGRGPTSIASSTSNFHQQSIRCPALGNINNGNYIHQHHLHHTRKTNNYSNIRTVKSLPPVDTNKYRLTPSPTLSPPSQQRQQQQQQATVPTNPTVSLDTKQKFRRAVHAIVWVGRTRDIAGTNKGSFKEYRESSQARTNKKLFYTSDWSASAATSNNPLRRTRNLTYKRAISTTDSLLQRQMSLARRQQQQKMRLAKQRRVARTLGVLIFVFLVSWLPFTILWPVQRFFGIKYVSNSLLRKTLWLTYANTFINPFLYFFSNNDFRYALRRILKCCFRQNTSSTNIQIK</sequence>
<dbReference type="SMART" id="SM01381">
    <property type="entry name" value="7TM_GPCR_Srsx"/>
    <property type="match status" value="1"/>
</dbReference>
<comment type="subcellular location">
    <subcellularLocation>
        <location evidence="1">Cell membrane</location>
        <topology evidence="1">Multi-pass membrane protein</topology>
    </subcellularLocation>
</comment>
<feature type="transmembrane region" description="Helical" evidence="12">
    <location>
        <begin position="40"/>
        <end position="63"/>
    </location>
</feature>
<evidence type="ECO:0000313" key="14">
    <source>
        <dbReference type="EMBL" id="CAF0955400.1"/>
    </source>
</evidence>
<dbReference type="GO" id="GO:0004993">
    <property type="term" value="F:G protein-coupled serotonin receptor activity"/>
    <property type="evidence" value="ECO:0007669"/>
    <property type="project" value="UniProtKB-ARBA"/>
</dbReference>
<evidence type="ECO:0000256" key="11">
    <source>
        <dbReference type="SAM" id="MobiDB-lite"/>
    </source>
</evidence>
<feature type="transmembrane region" description="Helical" evidence="12">
    <location>
        <begin position="163"/>
        <end position="185"/>
    </location>
</feature>
<feature type="region of interest" description="Disordered" evidence="11">
    <location>
        <begin position="218"/>
        <end position="251"/>
    </location>
</feature>
<evidence type="ECO:0000256" key="2">
    <source>
        <dbReference type="ARBA" id="ARBA00022475"/>
    </source>
</evidence>
<dbReference type="Proteomes" id="UP000663868">
    <property type="component" value="Unassembled WGS sequence"/>
</dbReference>
<keyword evidence="7" id="KW-1015">Disulfide bond</keyword>
<dbReference type="PROSITE" id="PS50262">
    <property type="entry name" value="G_PROTEIN_RECEP_F1_2"/>
    <property type="match status" value="1"/>
</dbReference>
<dbReference type="EMBL" id="CAJNOE010000130">
    <property type="protein sequence ID" value="CAF0955400.1"/>
    <property type="molecule type" value="Genomic_DNA"/>
</dbReference>
<protein>
    <recommendedName>
        <fullName evidence="13">G-protein coupled receptors family 1 profile domain-containing protein</fullName>
    </recommendedName>
</protein>
<keyword evidence="5 10" id="KW-0297">G-protein coupled receptor</keyword>
<dbReference type="GO" id="GO:0005886">
    <property type="term" value="C:plasma membrane"/>
    <property type="evidence" value="ECO:0007669"/>
    <property type="project" value="UniProtKB-SubCell"/>
</dbReference>
<dbReference type="GO" id="GO:0071880">
    <property type="term" value="P:adenylate cyclase-activating adrenergic receptor signaling pathway"/>
    <property type="evidence" value="ECO:0007669"/>
    <property type="project" value="TreeGrafter"/>
</dbReference>
<gene>
    <name evidence="14" type="ORF">IZO911_LOCUS15244</name>
    <name evidence="15" type="ORF">KXQ929_LOCUS15346</name>
</gene>